<accession>A0ABQ8UIL6</accession>
<feature type="region of interest" description="Disordered" evidence="1">
    <location>
        <begin position="834"/>
        <end position="858"/>
    </location>
</feature>
<proteinExistence type="predicted"/>
<feature type="compositionally biased region" description="Acidic residues" evidence="1">
    <location>
        <begin position="1686"/>
        <end position="1699"/>
    </location>
</feature>
<feature type="region of interest" description="Disordered" evidence="1">
    <location>
        <begin position="1653"/>
        <end position="1728"/>
    </location>
</feature>
<sequence length="2027" mass="222234">MSLFLLPLDVATHLAEFCTFPTQIALAGTSRFFRDAVASCPFVSGIFTVSRAHNSRYSQLYIRERQFHAEAPPVLPELPARCQSLILSTRGEDELEFPTFLRWSILESETEFGQPLIAVLKEVQPYIRHLEMRAPELLLSPNHETILCDASLSSSLGRLEHLEHLAMPFRWMSPEWPSIFLKAQQLTILDLPNQAVEFKEFPRPSDPFVRLLGRLSVLRLGRFVIANEGEGQVAPPPVPLSTSLVELTLGRALGENEDNNTYPGHPPSLTGTKVAHCDQPAYWAGVFPSLGRLTLGRLPGQDPAGGQVTSLLRLLWWAWGEDTALPGPPSQEPTNGTPTFRDWMSFFTATAAARGHANPMLTYPLLRRAVVQGYTLSRAPQGFALTAVDLRILRRMGQGPFLGFNEEFLGALGRAAPCLERLSITLRVVLEECTRRKVASLQRAAQGAGINPQGDGDDDGNVDLTGVPETFHLDVSRYPRLTHLGLQLLCRPAGSTTRGMLLDYTRTAPASWVSVRHPGLRVLHVAYQRVRTDGGWGADQVPIGPPAEEDPADDRLPELTGSVYNVEWLAPPPLLVEADQLRALRLSYGMGCLPNAAYLAGCPVPGQRHQHPRLATLVVEEGEAWQDSPFSHPASRLVRLVPEAPRPEEVRADPCRARLMTLTNTGPGARWMPVLGGYYPALERLRLGLQEAMQDIDCRIALPRLESLHLMARPYPPTLPEPPPPKHEHEATPASVIEAVREMYDCLRGRISMPGCRSYSHLTDLPPSRPDGSPLGSRLQLRCPALVSCQVATGPTSTAGYWNQMWVPPQGAPLETPLDWLQILCPNPACPSSHHRHPGRFQPPAASSGPHRHHQLATPPTAGPCPHCGALPLPRLRDWCLTCRVGLVDTPGEYALPNSQSEHLGGHEDELAGAMAMAIRGKYDQDEMDAPPLGGDGGDLDVGATESACLTRLEIRLPPAADRVHLVGLPALTAITITEFHHARHFELAECPQLTSLVLLSYPHAPDNKLPRPEPTTQPACSGPRWHLQFHPTTIFVTIFIPTITTDCLIHPSSFSLANDATFLQSTATFSNTPPHSHIHRHILKSTTTATPSRRYGTARARRYTLPDPAAAEYHQEWLDERARRAEYRMSIEGLSKAERRKAQRFERSGRESRAAVIREKFPPFSWTDPAPRLATLRLGSLPALRQAILDLGATFRQGIPPLGRPPVALHWGWQPPRAGGCPEAGGAPPVGLYPNLALLHITRAIVPAVLVARQPPPAPAAAAAETGGAAAEGGAARAVCVAPGLRWLRLVSCATDALRVEGGPQLTECTAWLASVHMSPRVGGLVVEYHVAIVVTRGTQVVITAPELRSLRLLPIPTVRRNDQEHHIGPVPVHFALHRELPCRLDCPALRHLSMADIPPQLWLSPGVIASFVGIPSPVSTEPAQAMCSLRILQLGCRHPRMIPGTRELTLDCEGLPCLETIKAWGPLARVRVLRAPRVEAVWLACWTWLEELRLETPALGHLALHTARGRHATTHASCQARARQGYQPAQWAQSAPDADSVAARSPSPPPPAAPLVVQVEGRLEELMLTGTQAMQILGLEALPVHDARMRAICLVPEALITPADEAAIGYYRQATPHLVRRRLFVLPARPQPSDGTDNPVVYRHMDGHHSKEGEHACRMPPPFAFPGEEWSGGETDPHHLTAVDPEDNELCEDDSERAEDARVGDFPLGRPRRASRRSASQRDSASLKRPLGRLPLYIRPDQAPPCAPLVDVCITPGMLGQARILEIPLHPVARNWVQRIQPQMSNALMGRLDLTLTPHLRCLVLPAAADLILRRSPDMPPLFSVKDITPAASMPPPAPRVGYVPPPPPLADDGEPAELRVVVWCPEVMPRAGLRDDTWCDLFVRAYQAPPSTYQHSGLAHRSPFDPPLRGPPALDHTAISILMQALCSPQPALPDLPRLACAIGPFDVIHELPARHDLAGWRDGVPRRGRGGRLRGYPRRVNPDAAPRPLLARSWGWFGVEPTWPSAEMGLQMEESAPLEEDDE</sequence>
<organism evidence="2 3">
    <name type="scientific">Paratrimastix pyriformis</name>
    <dbReference type="NCBI Taxonomy" id="342808"/>
    <lineage>
        <taxon>Eukaryota</taxon>
        <taxon>Metamonada</taxon>
        <taxon>Preaxostyla</taxon>
        <taxon>Paratrimastigidae</taxon>
        <taxon>Paratrimastix</taxon>
    </lineage>
</organism>
<gene>
    <name evidence="2" type="ORF">PAPYR_8058</name>
</gene>
<dbReference type="SUPFAM" id="SSF52047">
    <property type="entry name" value="RNI-like"/>
    <property type="match status" value="1"/>
</dbReference>
<dbReference type="Proteomes" id="UP001141327">
    <property type="component" value="Unassembled WGS sequence"/>
</dbReference>
<evidence type="ECO:0008006" key="4">
    <source>
        <dbReference type="Google" id="ProtNLM"/>
    </source>
</evidence>
<name>A0ABQ8UIL6_9EUKA</name>
<comment type="caution">
    <text evidence="2">The sequence shown here is derived from an EMBL/GenBank/DDBJ whole genome shotgun (WGS) entry which is preliminary data.</text>
</comment>
<reference evidence="2" key="1">
    <citation type="journal article" date="2022" name="bioRxiv">
        <title>Genomics of Preaxostyla Flagellates Illuminates Evolutionary Transitions and the Path Towards Mitochondrial Loss.</title>
        <authorList>
            <person name="Novak L.V.F."/>
            <person name="Treitli S.C."/>
            <person name="Pyrih J."/>
            <person name="Halakuc P."/>
            <person name="Pipaliya S.V."/>
            <person name="Vacek V."/>
            <person name="Brzon O."/>
            <person name="Soukal P."/>
            <person name="Eme L."/>
            <person name="Dacks J.B."/>
            <person name="Karnkowska A."/>
            <person name="Elias M."/>
            <person name="Hampl V."/>
        </authorList>
    </citation>
    <scope>NUCLEOTIDE SEQUENCE</scope>
    <source>
        <strain evidence="2">RCP-MX</strain>
    </source>
</reference>
<evidence type="ECO:0000313" key="3">
    <source>
        <dbReference type="Proteomes" id="UP001141327"/>
    </source>
</evidence>
<keyword evidence="3" id="KW-1185">Reference proteome</keyword>
<evidence type="ECO:0000313" key="2">
    <source>
        <dbReference type="EMBL" id="KAJ4456660.1"/>
    </source>
</evidence>
<protein>
    <recommendedName>
        <fullName evidence="4">F-box domain-containing protein</fullName>
    </recommendedName>
</protein>
<evidence type="ECO:0000256" key="1">
    <source>
        <dbReference type="SAM" id="MobiDB-lite"/>
    </source>
</evidence>
<dbReference type="EMBL" id="JAPMOS010000064">
    <property type="protein sequence ID" value="KAJ4456660.1"/>
    <property type="molecule type" value="Genomic_DNA"/>
</dbReference>